<comment type="catalytic activity">
    <reaction evidence="3">
        <text>N-terminal L-alanyl-[ribosomal protein bS18] + acetyl-CoA = N-terminal N(alpha)-acetyl-L-alanyl-[ribosomal protein bS18] + CoA + H(+)</text>
        <dbReference type="Rhea" id="RHEA:43756"/>
        <dbReference type="Rhea" id="RHEA-COMP:10676"/>
        <dbReference type="Rhea" id="RHEA-COMP:10677"/>
        <dbReference type="ChEBI" id="CHEBI:15378"/>
        <dbReference type="ChEBI" id="CHEBI:57287"/>
        <dbReference type="ChEBI" id="CHEBI:57288"/>
        <dbReference type="ChEBI" id="CHEBI:64718"/>
        <dbReference type="ChEBI" id="CHEBI:83683"/>
        <dbReference type="EC" id="2.3.1.266"/>
    </reaction>
</comment>
<evidence type="ECO:0000256" key="1">
    <source>
        <dbReference type="ARBA" id="ARBA00022679"/>
    </source>
</evidence>
<accession>A0A553IGI9</accession>
<dbReference type="AlphaFoldDB" id="A0A553IGI9"/>
<proteinExistence type="inferred from homology"/>
<keyword evidence="3" id="KW-0963">Cytoplasm</keyword>
<name>A0A553IGI9_ACHLA</name>
<dbReference type="NCBIfam" id="TIGR01575">
    <property type="entry name" value="rimI"/>
    <property type="match status" value="1"/>
</dbReference>
<evidence type="ECO:0000256" key="2">
    <source>
        <dbReference type="ARBA" id="ARBA00023315"/>
    </source>
</evidence>
<dbReference type="InterPro" id="IPR000182">
    <property type="entry name" value="GNAT_dom"/>
</dbReference>
<dbReference type="InterPro" id="IPR006464">
    <property type="entry name" value="AcTrfase_RimI/Ard1"/>
</dbReference>
<comment type="caution">
    <text evidence="5">The sequence shown here is derived from an EMBL/GenBank/DDBJ whole genome shotgun (WGS) entry which is preliminary data.</text>
</comment>
<dbReference type="SUPFAM" id="SSF55729">
    <property type="entry name" value="Acyl-CoA N-acyltransferases (Nat)"/>
    <property type="match status" value="1"/>
</dbReference>
<protein>
    <recommendedName>
        <fullName evidence="3">[Ribosomal protein bS18]-alanine N-acetyltransferase</fullName>
        <ecNumber evidence="3">2.3.1.266</ecNumber>
    </recommendedName>
</protein>
<gene>
    <name evidence="5" type="primary">rimI</name>
    <name evidence="5" type="ORF">FNV44_06325</name>
</gene>
<dbReference type="InterPro" id="IPR051556">
    <property type="entry name" value="N-term/lysine_N-AcTrnsfr"/>
</dbReference>
<organism evidence="5 6">
    <name type="scientific">Acholeplasma laidlawii</name>
    <dbReference type="NCBI Taxonomy" id="2148"/>
    <lineage>
        <taxon>Bacteria</taxon>
        <taxon>Bacillati</taxon>
        <taxon>Mycoplasmatota</taxon>
        <taxon>Mollicutes</taxon>
        <taxon>Acholeplasmatales</taxon>
        <taxon>Acholeplasmataceae</taxon>
        <taxon>Acholeplasma</taxon>
    </lineage>
</organism>
<dbReference type="PANTHER" id="PTHR42919">
    <property type="entry name" value="N-ALPHA-ACETYLTRANSFERASE"/>
    <property type="match status" value="1"/>
</dbReference>
<dbReference type="Pfam" id="PF00583">
    <property type="entry name" value="Acetyltransf_1"/>
    <property type="match status" value="1"/>
</dbReference>
<evidence type="ECO:0000313" key="6">
    <source>
        <dbReference type="Proteomes" id="UP000315938"/>
    </source>
</evidence>
<comment type="similarity">
    <text evidence="3">Belongs to the acetyltransferase family. RimI subfamily.</text>
</comment>
<sequence>MLIRTAVIHDLEKIVQLEEKVFGASLGYSFLKSELLENEFSHIYVYTLNNEVIGYLSFRQIDTNADILNFLVDIPYQGQGIGSQLFEHALLEMKSSGVNSLVLEVRVSNQKAIAFYEKYGAVIVTVIPNYYDKEDGYMMHMEVK</sequence>
<evidence type="ECO:0000313" key="5">
    <source>
        <dbReference type="EMBL" id="TRX99314.1"/>
    </source>
</evidence>
<evidence type="ECO:0000256" key="3">
    <source>
        <dbReference type="RuleBase" id="RU363094"/>
    </source>
</evidence>
<evidence type="ECO:0000259" key="4">
    <source>
        <dbReference type="PROSITE" id="PS51186"/>
    </source>
</evidence>
<reference evidence="5 6" key="1">
    <citation type="submission" date="2019-07" db="EMBL/GenBank/DDBJ databases">
        <title>Genome sequence of Acholeplasma laidlawii strain with increased resistance to erythromycin.</title>
        <authorList>
            <person name="Medvedeva E.S."/>
            <person name="Baranova N.B."/>
            <person name="Siniagina M.N."/>
            <person name="Mouzykantov A."/>
            <person name="Chernova O.A."/>
            <person name="Chernov V.M."/>
        </authorList>
    </citation>
    <scope>NUCLEOTIDE SEQUENCE [LARGE SCALE GENOMIC DNA]</scope>
    <source>
        <strain evidence="5 6">PG8REry</strain>
    </source>
</reference>
<dbReference type="EMBL" id="VKID01000002">
    <property type="protein sequence ID" value="TRX99314.1"/>
    <property type="molecule type" value="Genomic_DNA"/>
</dbReference>
<keyword evidence="2" id="KW-0012">Acyltransferase</keyword>
<dbReference type="PANTHER" id="PTHR42919:SF8">
    <property type="entry name" value="N-ALPHA-ACETYLTRANSFERASE 50"/>
    <property type="match status" value="1"/>
</dbReference>
<dbReference type="GO" id="GO:0005737">
    <property type="term" value="C:cytoplasm"/>
    <property type="evidence" value="ECO:0007669"/>
    <property type="project" value="UniProtKB-SubCell"/>
</dbReference>
<dbReference type="InterPro" id="IPR016181">
    <property type="entry name" value="Acyl_CoA_acyltransferase"/>
</dbReference>
<comment type="function">
    <text evidence="3">Acetylates the N-terminal alanine of ribosomal protein bS18.</text>
</comment>
<dbReference type="GO" id="GO:0008999">
    <property type="term" value="F:protein-N-terminal-alanine acetyltransferase activity"/>
    <property type="evidence" value="ECO:0007669"/>
    <property type="project" value="UniProtKB-EC"/>
</dbReference>
<keyword evidence="1 5" id="KW-0808">Transferase</keyword>
<dbReference type="CDD" id="cd04301">
    <property type="entry name" value="NAT_SF"/>
    <property type="match status" value="1"/>
</dbReference>
<dbReference type="Proteomes" id="UP000315938">
    <property type="component" value="Unassembled WGS sequence"/>
</dbReference>
<feature type="domain" description="N-acetyltransferase" evidence="4">
    <location>
        <begin position="1"/>
        <end position="144"/>
    </location>
</feature>
<dbReference type="PROSITE" id="PS51186">
    <property type="entry name" value="GNAT"/>
    <property type="match status" value="1"/>
</dbReference>
<dbReference type="Gene3D" id="3.40.630.30">
    <property type="match status" value="1"/>
</dbReference>
<comment type="subcellular location">
    <subcellularLocation>
        <location evidence="3">Cytoplasm</location>
    </subcellularLocation>
</comment>
<dbReference type="EC" id="2.3.1.266" evidence="3"/>